<accession>A0A7I4YNE7</accession>
<sequence>MGYLISGRPKLENKNVFQVSQQLQDEAKSETSKEEKEKWDKFWSLDAVGTDEFIGADKEAGAARDKRVWEQFNSTIQRRPDG</sequence>
<evidence type="ECO:0000313" key="2">
    <source>
        <dbReference type="Proteomes" id="UP000025227"/>
    </source>
</evidence>
<feature type="region of interest" description="Disordered" evidence="1">
    <location>
        <begin position="16"/>
        <end position="36"/>
    </location>
</feature>
<organism evidence="2 3">
    <name type="scientific">Haemonchus contortus</name>
    <name type="common">Barber pole worm</name>
    <dbReference type="NCBI Taxonomy" id="6289"/>
    <lineage>
        <taxon>Eukaryota</taxon>
        <taxon>Metazoa</taxon>
        <taxon>Ecdysozoa</taxon>
        <taxon>Nematoda</taxon>
        <taxon>Chromadorea</taxon>
        <taxon>Rhabditida</taxon>
        <taxon>Rhabditina</taxon>
        <taxon>Rhabditomorpha</taxon>
        <taxon>Strongyloidea</taxon>
        <taxon>Trichostrongylidae</taxon>
        <taxon>Haemonchus</taxon>
    </lineage>
</organism>
<evidence type="ECO:0000256" key="1">
    <source>
        <dbReference type="SAM" id="MobiDB-lite"/>
    </source>
</evidence>
<proteinExistence type="predicted"/>
<dbReference type="Proteomes" id="UP000025227">
    <property type="component" value="Unplaced"/>
</dbReference>
<reference evidence="3" key="1">
    <citation type="submission" date="2020-12" db="UniProtKB">
        <authorList>
            <consortium name="WormBaseParasite"/>
        </authorList>
    </citation>
    <scope>IDENTIFICATION</scope>
    <source>
        <strain evidence="3">MHco3</strain>
    </source>
</reference>
<protein>
    <submittedName>
        <fullName evidence="3">BCNT-C domain-containing protein</fullName>
    </submittedName>
</protein>
<dbReference type="AlphaFoldDB" id="A0A7I4YNE7"/>
<keyword evidence="2" id="KW-1185">Reference proteome</keyword>
<feature type="compositionally biased region" description="Basic and acidic residues" evidence="1">
    <location>
        <begin position="25"/>
        <end position="36"/>
    </location>
</feature>
<dbReference type="WBParaSite" id="HCON_00116500-00001">
    <property type="protein sequence ID" value="HCON_00116500-00001"/>
    <property type="gene ID" value="HCON_00116500"/>
</dbReference>
<evidence type="ECO:0000313" key="3">
    <source>
        <dbReference type="WBParaSite" id="HCON_00116500-00001"/>
    </source>
</evidence>
<name>A0A7I4YNE7_HAECO</name>